<evidence type="ECO:0000313" key="4">
    <source>
        <dbReference type="EMBL" id="MFC7669783.1"/>
    </source>
</evidence>
<feature type="compositionally biased region" description="Pro residues" evidence="2">
    <location>
        <begin position="155"/>
        <end position="165"/>
    </location>
</feature>
<evidence type="ECO:0000256" key="1">
    <source>
        <dbReference type="ARBA" id="ARBA00022729"/>
    </source>
</evidence>
<feature type="compositionally biased region" description="Basic and acidic residues" evidence="2">
    <location>
        <begin position="135"/>
        <end position="145"/>
    </location>
</feature>
<name>A0ABW2UBV0_9BACT</name>
<organism evidence="4 5">
    <name type="scientific">Hymenobacter humi</name>
    <dbReference type="NCBI Taxonomy" id="1411620"/>
    <lineage>
        <taxon>Bacteria</taxon>
        <taxon>Pseudomonadati</taxon>
        <taxon>Bacteroidota</taxon>
        <taxon>Cytophagia</taxon>
        <taxon>Cytophagales</taxon>
        <taxon>Hymenobacteraceae</taxon>
        <taxon>Hymenobacter</taxon>
    </lineage>
</organism>
<protein>
    <submittedName>
        <fullName evidence="4">DUF4174 domain-containing protein</fullName>
    </submittedName>
</protein>
<feature type="domain" description="DUF4174" evidence="3">
    <location>
        <begin position="34"/>
        <end position="141"/>
    </location>
</feature>
<accession>A0ABW2UBV0</accession>
<comment type="caution">
    <text evidence="4">The sequence shown here is derived from an EMBL/GenBank/DDBJ whole genome shotgun (WGS) entry which is preliminary data.</text>
</comment>
<keyword evidence="1" id="KW-0732">Signal</keyword>
<sequence>MKRLPFSLSLMLWLGLLLGLTAQKSKIGPLEQTLLENRWKKRVLLLVTPSPEYVLFLDQKALLAPSEKELAARDILVLDVRYDRISATDKLFLTRKIGAHPPHFTAVLIGKDGGVKQRSKTPISPPDLIGTIDKMPMRRQEMQREKTRKGKPVDAPLPPGVIPKT</sequence>
<dbReference type="InterPro" id="IPR025232">
    <property type="entry name" value="DUF4174"/>
</dbReference>
<feature type="region of interest" description="Disordered" evidence="2">
    <location>
        <begin position="115"/>
        <end position="165"/>
    </location>
</feature>
<gene>
    <name evidence="4" type="ORF">ACFQT0_22225</name>
</gene>
<dbReference type="EMBL" id="JBHTEK010000001">
    <property type="protein sequence ID" value="MFC7669783.1"/>
    <property type="molecule type" value="Genomic_DNA"/>
</dbReference>
<evidence type="ECO:0000259" key="3">
    <source>
        <dbReference type="Pfam" id="PF13778"/>
    </source>
</evidence>
<dbReference type="Proteomes" id="UP001596513">
    <property type="component" value="Unassembled WGS sequence"/>
</dbReference>
<evidence type="ECO:0000313" key="5">
    <source>
        <dbReference type="Proteomes" id="UP001596513"/>
    </source>
</evidence>
<dbReference type="RefSeq" id="WP_380205262.1">
    <property type="nucleotide sequence ID" value="NZ_JBHTEK010000001.1"/>
</dbReference>
<dbReference type="Pfam" id="PF13778">
    <property type="entry name" value="DUF4174"/>
    <property type="match status" value="1"/>
</dbReference>
<evidence type="ECO:0000256" key="2">
    <source>
        <dbReference type="SAM" id="MobiDB-lite"/>
    </source>
</evidence>
<keyword evidence="5" id="KW-1185">Reference proteome</keyword>
<reference evidence="5" key="1">
    <citation type="journal article" date="2019" name="Int. J. Syst. Evol. Microbiol.">
        <title>The Global Catalogue of Microorganisms (GCM) 10K type strain sequencing project: providing services to taxonomists for standard genome sequencing and annotation.</title>
        <authorList>
            <consortium name="The Broad Institute Genomics Platform"/>
            <consortium name="The Broad Institute Genome Sequencing Center for Infectious Disease"/>
            <person name="Wu L."/>
            <person name="Ma J."/>
        </authorList>
    </citation>
    <scope>NUCLEOTIDE SEQUENCE [LARGE SCALE GENOMIC DNA]</scope>
    <source>
        <strain evidence="5">JCM 19635</strain>
    </source>
</reference>
<proteinExistence type="predicted"/>